<dbReference type="InterPro" id="IPR016208">
    <property type="entry name" value="Ald_Oxase/xanthine_DH-like"/>
</dbReference>
<protein>
    <submittedName>
        <fullName evidence="8">2Fe-2S iron-sulfur cluster binding domain-containing protein</fullName>
    </submittedName>
</protein>
<dbReference type="GO" id="GO:0016491">
    <property type="term" value="F:oxidoreductase activity"/>
    <property type="evidence" value="ECO:0007669"/>
    <property type="project" value="UniProtKB-KW"/>
</dbReference>
<dbReference type="InterPro" id="IPR005107">
    <property type="entry name" value="CO_DH_flav_C"/>
</dbReference>
<dbReference type="GO" id="GO:0051537">
    <property type="term" value="F:2 iron, 2 sulfur cluster binding"/>
    <property type="evidence" value="ECO:0007669"/>
    <property type="project" value="InterPro"/>
</dbReference>
<evidence type="ECO:0000313" key="9">
    <source>
        <dbReference type="Proteomes" id="UP000321595"/>
    </source>
</evidence>
<dbReference type="PIRSF" id="PIRSF036557">
    <property type="entry name" value="XdhA_RC"/>
    <property type="match status" value="1"/>
</dbReference>
<dbReference type="InterPro" id="IPR012175">
    <property type="entry name" value="Xanth_DH_ssu_bac"/>
</dbReference>
<dbReference type="CDD" id="cd00207">
    <property type="entry name" value="fer2"/>
    <property type="match status" value="1"/>
</dbReference>
<keyword evidence="5" id="KW-0408">Iron</keyword>
<dbReference type="InterPro" id="IPR036683">
    <property type="entry name" value="CO_DH_flav_C_dom_sf"/>
</dbReference>
<sequence length="475" mass="51841">MAVEFWVNDELVVTEVSEGKLLLDFLRKDLAKTGTKEGCKEGDCGACSVMLGELKGSDVDYRVMTSCLIPLGEVHGKHVVTVEGVALSLDQLNPVQAAMVERGGSQCGYCTPGFIVSMTWWMLGEAGAPTLDSVKRAVSGNLCRCTGYNSIKRAGEDLVDHFSGKYKAAWESPKRLQSLVEAGLLPTYFSEVAARLKAIQPQKAVVPHGQADFYIGGGTDLYVQRGEEIPQSTVTILNRYPQMRGIEFKDGYFVLGSLTTFEEFAQHPELRRVIPSMDEWIWLIASLHLRNRATIAGNIVNASPIGDMSNLLLALDAELVMVAGDAERIVPLKSFYKGYKVYDKRPHEIITQIRFPDPDGAVIRFEKVSKRKALDIASVNSGAKLKVENGVVVEASLSAGGVAAYPLWLKDTGEFLRGKALNLENAAAALEIAMSEVSPISDVRGSADYKRLLTRQFLVAHLDALSDAPLAEELI</sequence>
<evidence type="ECO:0000259" key="7">
    <source>
        <dbReference type="PROSITE" id="PS51387"/>
    </source>
</evidence>
<dbReference type="RefSeq" id="WP_146956622.1">
    <property type="nucleotide sequence ID" value="NZ_CP042467.1"/>
</dbReference>
<dbReference type="Gene3D" id="3.10.20.30">
    <property type="match status" value="1"/>
</dbReference>
<proteinExistence type="predicted"/>
<dbReference type="PROSITE" id="PS51085">
    <property type="entry name" value="2FE2S_FER_2"/>
    <property type="match status" value="1"/>
</dbReference>
<dbReference type="InterPro" id="IPR036010">
    <property type="entry name" value="2Fe-2S_ferredoxin-like_sf"/>
</dbReference>
<dbReference type="InterPro" id="IPR016166">
    <property type="entry name" value="FAD-bd_PCMH"/>
</dbReference>
<dbReference type="OrthoDB" id="9783813at2"/>
<dbReference type="AlphaFoldDB" id="A0A5B8XJQ7"/>
<feature type="domain" description="2Fe-2S ferredoxin-type" evidence="6">
    <location>
        <begin position="1"/>
        <end position="85"/>
    </location>
</feature>
<evidence type="ECO:0000256" key="1">
    <source>
        <dbReference type="ARBA" id="ARBA00022630"/>
    </source>
</evidence>
<dbReference type="KEGG" id="bbae:FRD01_00495"/>
<dbReference type="Pfam" id="PF01799">
    <property type="entry name" value="Fer2_2"/>
    <property type="match status" value="1"/>
</dbReference>
<dbReference type="SUPFAM" id="SSF56176">
    <property type="entry name" value="FAD-binding/transporter-associated domain-like"/>
    <property type="match status" value="1"/>
</dbReference>
<dbReference type="GO" id="GO:0071949">
    <property type="term" value="F:FAD binding"/>
    <property type="evidence" value="ECO:0007669"/>
    <property type="project" value="InterPro"/>
</dbReference>
<dbReference type="Pfam" id="PF03450">
    <property type="entry name" value="CO_deh_flav_C"/>
    <property type="match status" value="1"/>
</dbReference>
<dbReference type="Pfam" id="PF00111">
    <property type="entry name" value="Fer2"/>
    <property type="match status" value="1"/>
</dbReference>
<dbReference type="EMBL" id="CP042467">
    <property type="protein sequence ID" value="QED25764.1"/>
    <property type="molecule type" value="Genomic_DNA"/>
</dbReference>
<dbReference type="InterPro" id="IPR002346">
    <property type="entry name" value="Mopterin_DH_FAD-bd"/>
</dbReference>
<keyword evidence="2" id="KW-0479">Metal-binding</keyword>
<dbReference type="PROSITE" id="PS00197">
    <property type="entry name" value="2FE2S_FER_1"/>
    <property type="match status" value="1"/>
</dbReference>
<keyword evidence="4" id="KW-0560">Oxidoreductase</keyword>
<name>A0A5B8XJQ7_9DELT</name>
<evidence type="ECO:0000259" key="6">
    <source>
        <dbReference type="PROSITE" id="PS51085"/>
    </source>
</evidence>
<dbReference type="SUPFAM" id="SSF55447">
    <property type="entry name" value="CO dehydrogenase flavoprotein C-terminal domain-like"/>
    <property type="match status" value="1"/>
</dbReference>
<dbReference type="InterPro" id="IPR036318">
    <property type="entry name" value="FAD-bd_PCMH-like_sf"/>
</dbReference>
<dbReference type="SMART" id="SM01092">
    <property type="entry name" value="CO_deh_flav_C"/>
    <property type="match status" value="1"/>
</dbReference>
<dbReference type="PANTHER" id="PTHR45444">
    <property type="entry name" value="XANTHINE DEHYDROGENASE"/>
    <property type="match status" value="1"/>
</dbReference>
<dbReference type="GO" id="GO:0005506">
    <property type="term" value="F:iron ion binding"/>
    <property type="evidence" value="ECO:0007669"/>
    <property type="project" value="InterPro"/>
</dbReference>
<dbReference type="SUPFAM" id="SSF47741">
    <property type="entry name" value="CO dehydrogenase ISP C-domain like"/>
    <property type="match status" value="1"/>
</dbReference>
<reference evidence="8 9" key="1">
    <citation type="submission" date="2019-08" db="EMBL/GenBank/DDBJ databases">
        <authorList>
            <person name="Liang Q."/>
        </authorList>
    </citation>
    <scope>NUCLEOTIDE SEQUENCE [LARGE SCALE GENOMIC DNA]</scope>
    <source>
        <strain evidence="8 9">V1718</strain>
    </source>
</reference>
<evidence type="ECO:0000256" key="2">
    <source>
        <dbReference type="ARBA" id="ARBA00022723"/>
    </source>
</evidence>
<evidence type="ECO:0000256" key="4">
    <source>
        <dbReference type="ARBA" id="ARBA00023002"/>
    </source>
</evidence>
<dbReference type="Proteomes" id="UP000321595">
    <property type="component" value="Chromosome"/>
</dbReference>
<feature type="domain" description="FAD-binding PCMH-type" evidence="7">
    <location>
        <begin position="171"/>
        <end position="360"/>
    </location>
</feature>
<dbReference type="Gene3D" id="3.30.465.10">
    <property type="match status" value="1"/>
</dbReference>
<keyword evidence="9" id="KW-1185">Reference proteome</keyword>
<dbReference type="Gene3D" id="3.30.390.50">
    <property type="entry name" value="CO dehydrogenase flavoprotein, C-terminal domain"/>
    <property type="match status" value="1"/>
</dbReference>
<dbReference type="Gene3D" id="1.10.150.120">
    <property type="entry name" value="[2Fe-2S]-binding domain"/>
    <property type="match status" value="1"/>
</dbReference>
<gene>
    <name evidence="8" type="ORF">FRD01_00495</name>
</gene>
<dbReference type="InterPro" id="IPR001041">
    <property type="entry name" value="2Fe-2S_ferredoxin-type"/>
</dbReference>
<dbReference type="InterPro" id="IPR006058">
    <property type="entry name" value="2Fe2S_fd_BS"/>
</dbReference>
<dbReference type="Pfam" id="PF00941">
    <property type="entry name" value="FAD_binding_5"/>
    <property type="match status" value="1"/>
</dbReference>
<dbReference type="PANTHER" id="PTHR45444:SF3">
    <property type="entry name" value="XANTHINE DEHYDROGENASE"/>
    <property type="match status" value="1"/>
</dbReference>
<dbReference type="InterPro" id="IPR016169">
    <property type="entry name" value="FAD-bd_PCMH_sub2"/>
</dbReference>
<evidence type="ECO:0000313" key="8">
    <source>
        <dbReference type="EMBL" id="QED25764.1"/>
    </source>
</evidence>
<evidence type="ECO:0000256" key="3">
    <source>
        <dbReference type="ARBA" id="ARBA00022827"/>
    </source>
</evidence>
<keyword evidence="1" id="KW-0285">Flavoprotein</keyword>
<evidence type="ECO:0000256" key="5">
    <source>
        <dbReference type="ARBA" id="ARBA00023004"/>
    </source>
</evidence>
<dbReference type="SUPFAM" id="SSF54292">
    <property type="entry name" value="2Fe-2S ferredoxin-like"/>
    <property type="match status" value="1"/>
</dbReference>
<organism evidence="8 9">
    <name type="scientific">Microvenator marinus</name>
    <dbReference type="NCBI Taxonomy" id="2600177"/>
    <lineage>
        <taxon>Bacteria</taxon>
        <taxon>Deltaproteobacteria</taxon>
        <taxon>Bradymonadales</taxon>
        <taxon>Microvenatoraceae</taxon>
        <taxon>Microvenator</taxon>
    </lineage>
</organism>
<dbReference type="InterPro" id="IPR002888">
    <property type="entry name" value="2Fe-2S-bd"/>
</dbReference>
<accession>A0A5B8XJQ7</accession>
<dbReference type="PROSITE" id="PS51387">
    <property type="entry name" value="FAD_PCMH"/>
    <property type="match status" value="1"/>
</dbReference>
<keyword evidence="3" id="KW-0274">FAD</keyword>
<dbReference type="InterPro" id="IPR036884">
    <property type="entry name" value="2Fe-2S-bd_dom_sf"/>
</dbReference>
<dbReference type="InterPro" id="IPR012675">
    <property type="entry name" value="Beta-grasp_dom_sf"/>
</dbReference>